<comment type="subcellular location">
    <subcellularLocation>
        <location evidence="1">Target cell membrane</location>
    </subcellularLocation>
</comment>
<sequence>MDMGLSDYDGRTALHLAAAEGHLECVEFLLKICGVDANVRDRWGHTPLDDARQFGHAAVADYLAKWEAPSLSVSATPVPNHQPQQVPSPQDSTDTTDVPPSAPKAAAADGTSRPVNIPILRK</sequence>
<protein>
    <recommendedName>
        <fullName evidence="10">Glutaminase</fullName>
    </recommendedName>
</protein>
<keyword evidence="5" id="KW-1053">Target membrane</keyword>
<keyword evidence="6" id="KW-0040">ANK repeat</keyword>
<dbReference type="GO" id="GO:0006543">
    <property type="term" value="P:L-glutamine catabolic process"/>
    <property type="evidence" value="ECO:0007669"/>
    <property type="project" value="TreeGrafter"/>
</dbReference>
<evidence type="ECO:0000256" key="7">
    <source>
        <dbReference type="SAM" id="MobiDB-lite"/>
    </source>
</evidence>
<dbReference type="FunFam" id="1.25.40.20:FF:000069">
    <property type="entry name" value="Glutaminase, isoform E"/>
    <property type="match status" value="1"/>
</dbReference>
<keyword evidence="5" id="KW-0472">Membrane</keyword>
<dbReference type="GO" id="GO:0044218">
    <property type="term" value="C:other organism cell membrane"/>
    <property type="evidence" value="ECO:0007669"/>
    <property type="project" value="UniProtKB-KW"/>
</dbReference>
<keyword evidence="2" id="KW-0268">Exocytosis</keyword>
<dbReference type="Pfam" id="PF12796">
    <property type="entry name" value="Ank_2"/>
    <property type="match status" value="1"/>
</dbReference>
<keyword evidence="4" id="KW-0800">Toxin</keyword>
<reference evidence="8" key="2">
    <citation type="submission" date="2021-09" db="EMBL/GenBank/DDBJ databases">
        <authorList>
            <person name="Jia N."/>
            <person name="Wang J."/>
            <person name="Shi W."/>
            <person name="Du L."/>
            <person name="Sun Y."/>
            <person name="Zhan W."/>
            <person name="Jiang J."/>
            <person name="Wang Q."/>
            <person name="Zhang B."/>
            <person name="Ji P."/>
            <person name="Sakyi L.B."/>
            <person name="Cui X."/>
            <person name="Yuan T."/>
            <person name="Jiang B."/>
            <person name="Yang W."/>
            <person name="Lam T.T.-Y."/>
            <person name="Chang Q."/>
            <person name="Ding S."/>
            <person name="Wang X."/>
            <person name="Zhu J."/>
            <person name="Ruan X."/>
            <person name="Zhao L."/>
            <person name="Wei J."/>
            <person name="Que T."/>
            <person name="Du C."/>
            <person name="Cheng J."/>
            <person name="Dai P."/>
            <person name="Han X."/>
            <person name="Huang E."/>
            <person name="Gao Y."/>
            <person name="Liu J."/>
            <person name="Shao H."/>
            <person name="Ye R."/>
            <person name="Li L."/>
            <person name="Wei W."/>
            <person name="Wang X."/>
            <person name="Wang C."/>
            <person name="Huo Q."/>
            <person name="Li W."/>
            <person name="Guo W."/>
            <person name="Chen H."/>
            <person name="Chen S."/>
            <person name="Zhou L."/>
            <person name="Zhou L."/>
            <person name="Ni X."/>
            <person name="Tian J."/>
            <person name="Zhou Y."/>
            <person name="Sheng Y."/>
            <person name="Liu T."/>
            <person name="Pan Y."/>
            <person name="Xia L."/>
            <person name="Li J."/>
            <person name="Zhao F."/>
            <person name="Cao W."/>
        </authorList>
    </citation>
    <scope>NUCLEOTIDE SEQUENCE</scope>
    <source>
        <strain evidence="8">Rsan-2018</strain>
        <tissue evidence="8">Larvae</tissue>
    </source>
</reference>
<feature type="region of interest" description="Disordered" evidence="7">
    <location>
        <begin position="73"/>
        <end position="122"/>
    </location>
</feature>
<dbReference type="InterPro" id="IPR015868">
    <property type="entry name" value="Glutaminase"/>
</dbReference>
<accession>A0A9D4PMH7</accession>
<dbReference type="EMBL" id="JABSTV010001252">
    <property type="protein sequence ID" value="KAH7947075.1"/>
    <property type="molecule type" value="Genomic_DNA"/>
</dbReference>
<dbReference type="PANTHER" id="PTHR12544:SF29">
    <property type="entry name" value="GLUTAMINASE"/>
    <property type="match status" value="1"/>
</dbReference>
<evidence type="ECO:0000256" key="1">
    <source>
        <dbReference type="ARBA" id="ARBA00004175"/>
    </source>
</evidence>
<reference evidence="8" key="1">
    <citation type="journal article" date="2020" name="Cell">
        <title>Large-Scale Comparative Analyses of Tick Genomes Elucidate Their Genetic Diversity and Vector Capacities.</title>
        <authorList>
            <consortium name="Tick Genome and Microbiome Consortium (TIGMIC)"/>
            <person name="Jia N."/>
            <person name="Wang J."/>
            <person name="Shi W."/>
            <person name="Du L."/>
            <person name="Sun Y."/>
            <person name="Zhan W."/>
            <person name="Jiang J.F."/>
            <person name="Wang Q."/>
            <person name="Zhang B."/>
            <person name="Ji P."/>
            <person name="Bell-Sakyi L."/>
            <person name="Cui X.M."/>
            <person name="Yuan T.T."/>
            <person name="Jiang B.G."/>
            <person name="Yang W.F."/>
            <person name="Lam T.T."/>
            <person name="Chang Q.C."/>
            <person name="Ding S.J."/>
            <person name="Wang X.J."/>
            <person name="Zhu J.G."/>
            <person name="Ruan X.D."/>
            <person name="Zhao L."/>
            <person name="Wei J.T."/>
            <person name="Ye R.Z."/>
            <person name="Que T.C."/>
            <person name="Du C.H."/>
            <person name="Zhou Y.H."/>
            <person name="Cheng J.X."/>
            <person name="Dai P.F."/>
            <person name="Guo W.B."/>
            <person name="Han X.H."/>
            <person name="Huang E.J."/>
            <person name="Li L.F."/>
            <person name="Wei W."/>
            <person name="Gao Y.C."/>
            <person name="Liu J.Z."/>
            <person name="Shao H.Z."/>
            <person name="Wang X."/>
            <person name="Wang C.C."/>
            <person name="Yang T.C."/>
            <person name="Huo Q.B."/>
            <person name="Li W."/>
            <person name="Chen H.Y."/>
            <person name="Chen S.E."/>
            <person name="Zhou L.G."/>
            <person name="Ni X.B."/>
            <person name="Tian J.H."/>
            <person name="Sheng Y."/>
            <person name="Liu T."/>
            <person name="Pan Y.S."/>
            <person name="Xia L.Y."/>
            <person name="Li J."/>
            <person name="Zhao F."/>
            <person name="Cao W.C."/>
        </authorList>
    </citation>
    <scope>NUCLEOTIDE SEQUENCE</scope>
    <source>
        <strain evidence="8">Rsan-2018</strain>
    </source>
</reference>
<dbReference type="GO" id="GO:0006537">
    <property type="term" value="P:glutamate biosynthetic process"/>
    <property type="evidence" value="ECO:0007669"/>
    <property type="project" value="TreeGrafter"/>
</dbReference>
<keyword evidence="4" id="KW-0638">Presynaptic neurotoxin</keyword>
<feature type="repeat" description="ANK" evidence="6">
    <location>
        <begin position="9"/>
        <end position="42"/>
    </location>
</feature>
<comment type="caution">
    <text evidence="8">The sequence shown here is derived from an EMBL/GenBank/DDBJ whole genome shotgun (WGS) entry which is preliminary data.</text>
</comment>
<evidence type="ECO:0000256" key="6">
    <source>
        <dbReference type="PROSITE-ProRule" id="PRU00023"/>
    </source>
</evidence>
<dbReference type="SUPFAM" id="SSF48403">
    <property type="entry name" value="Ankyrin repeat"/>
    <property type="match status" value="1"/>
</dbReference>
<keyword evidence="9" id="KW-1185">Reference proteome</keyword>
<keyword evidence="3" id="KW-1052">Target cell membrane</keyword>
<gene>
    <name evidence="8" type="ORF">HPB52_007506</name>
</gene>
<keyword evidence="4" id="KW-0528">Neurotoxin</keyword>
<evidence type="ECO:0000313" key="8">
    <source>
        <dbReference type="EMBL" id="KAH7947075.1"/>
    </source>
</evidence>
<dbReference type="GO" id="GO:0044231">
    <property type="term" value="C:host cell presynaptic membrane"/>
    <property type="evidence" value="ECO:0007669"/>
    <property type="project" value="UniProtKB-KW"/>
</dbReference>
<dbReference type="GO" id="GO:0004359">
    <property type="term" value="F:glutaminase activity"/>
    <property type="evidence" value="ECO:0007669"/>
    <property type="project" value="InterPro"/>
</dbReference>
<evidence type="ECO:0000256" key="5">
    <source>
        <dbReference type="ARBA" id="ARBA00023298"/>
    </source>
</evidence>
<name>A0A9D4PMH7_RHISA</name>
<dbReference type="GO" id="GO:0006887">
    <property type="term" value="P:exocytosis"/>
    <property type="evidence" value="ECO:0007669"/>
    <property type="project" value="UniProtKB-KW"/>
</dbReference>
<dbReference type="PROSITE" id="PS50088">
    <property type="entry name" value="ANK_REPEAT"/>
    <property type="match status" value="1"/>
</dbReference>
<dbReference type="InterPro" id="IPR002110">
    <property type="entry name" value="Ankyrin_rpt"/>
</dbReference>
<dbReference type="Proteomes" id="UP000821837">
    <property type="component" value="Chromosome 6"/>
</dbReference>
<evidence type="ECO:0000313" key="9">
    <source>
        <dbReference type="Proteomes" id="UP000821837"/>
    </source>
</evidence>
<organism evidence="8 9">
    <name type="scientific">Rhipicephalus sanguineus</name>
    <name type="common">Brown dog tick</name>
    <name type="synonym">Ixodes sanguineus</name>
    <dbReference type="NCBI Taxonomy" id="34632"/>
    <lineage>
        <taxon>Eukaryota</taxon>
        <taxon>Metazoa</taxon>
        <taxon>Ecdysozoa</taxon>
        <taxon>Arthropoda</taxon>
        <taxon>Chelicerata</taxon>
        <taxon>Arachnida</taxon>
        <taxon>Acari</taxon>
        <taxon>Parasitiformes</taxon>
        <taxon>Ixodida</taxon>
        <taxon>Ixodoidea</taxon>
        <taxon>Ixodidae</taxon>
        <taxon>Rhipicephalinae</taxon>
        <taxon>Rhipicephalus</taxon>
        <taxon>Rhipicephalus</taxon>
    </lineage>
</organism>
<dbReference type="PANTHER" id="PTHR12544">
    <property type="entry name" value="GLUTAMINASE"/>
    <property type="match status" value="1"/>
</dbReference>
<evidence type="ECO:0000256" key="4">
    <source>
        <dbReference type="ARBA" id="ARBA00023028"/>
    </source>
</evidence>
<dbReference type="AlphaFoldDB" id="A0A9D4PMH7"/>
<dbReference type="InterPro" id="IPR036770">
    <property type="entry name" value="Ankyrin_rpt-contain_sf"/>
</dbReference>
<proteinExistence type="predicted"/>
<dbReference type="VEuPathDB" id="VectorBase:RSAN_054724"/>
<evidence type="ECO:0000256" key="2">
    <source>
        <dbReference type="ARBA" id="ARBA00022483"/>
    </source>
</evidence>
<evidence type="ECO:0008006" key="10">
    <source>
        <dbReference type="Google" id="ProtNLM"/>
    </source>
</evidence>
<dbReference type="PROSITE" id="PS50297">
    <property type="entry name" value="ANK_REP_REGION"/>
    <property type="match status" value="1"/>
</dbReference>
<dbReference type="Gene3D" id="1.25.40.20">
    <property type="entry name" value="Ankyrin repeat-containing domain"/>
    <property type="match status" value="1"/>
</dbReference>
<dbReference type="SMART" id="SM00248">
    <property type="entry name" value="ANK"/>
    <property type="match status" value="2"/>
</dbReference>
<evidence type="ECO:0000256" key="3">
    <source>
        <dbReference type="ARBA" id="ARBA00022537"/>
    </source>
</evidence>
<feature type="compositionally biased region" description="Polar residues" evidence="7">
    <location>
        <begin position="73"/>
        <end position="98"/>
    </location>
</feature>